<keyword evidence="8 11" id="KW-0472">Membrane</keyword>
<comment type="caution">
    <text evidence="13">The sequence shown here is derived from an EMBL/GenBank/DDBJ whole genome shotgun (WGS) entry which is preliminary data.</text>
</comment>
<feature type="transmembrane region" description="Helical" evidence="11">
    <location>
        <begin position="227"/>
        <end position="246"/>
    </location>
</feature>
<evidence type="ECO:0000313" key="14">
    <source>
        <dbReference type="Proteomes" id="UP001181693"/>
    </source>
</evidence>
<evidence type="ECO:0000256" key="9">
    <source>
        <dbReference type="ARBA" id="ARBA00023170"/>
    </source>
</evidence>
<keyword evidence="10" id="KW-0807">Transducer</keyword>
<accession>A0AAV3B4F6</accession>
<reference evidence="13" key="1">
    <citation type="thesis" date="2020" institute="ProQuest LLC" country="789 East Eisenhower Parkway, Ann Arbor, MI, USA">
        <title>Comparative Genomics and Chromosome Evolution.</title>
        <authorList>
            <person name="Mudd A.B."/>
        </authorList>
    </citation>
    <scope>NUCLEOTIDE SEQUENCE</scope>
    <source>
        <strain evidence="13">1538</strain>
        <tissue evidence="13">Blood</tissue>
    </source>
</reference>
<comment type="subcellular location">
    <subcellularLocation>
        <location evidence="1">Cell membrane</location>
        <topology evidence="1">Multi-pass membrane protein</topology>
    </subcellularLocation>
</comment>
<keyword evidence="4 10" id="KW-0812">Transmembrane</keyword>
<evidence type="ECO:0000256" key="2">
    <source>
        <dbReference type="ARBA" id="ARBA00022475"/>
    </source>
</evidence>
<gene>
    <name evidence="13" type="ORF">GDO54_005828</name>
</gene>
<dbReference type="PANTHER" id="PTHR24242">
    <property type="entry name" value="G-PROTEIN COUPLED RECEPTOR"/>
    <property type="match status" value="1"/>
</dbReference>
<evidence type="ECO:0000256" key="3">
    <source>
        <dbReference type="ARBA" id="ARBA00022606"/>
    </source>
</evidence>
<dbReference type="InterPro" id="IPR050939">
    <property type="entry name" value="Olfactory_GPCR1"/>
</dbReference>
<organism evidence="13 14">
    <name type="scientific">Pyxicephalus adspersus</name>
    <name type="common">African bullfrog</name>
    <dbReference type="NCBI Taxonomy" id="30357"/>
    <lineage>
        <taxon>Eukaryota</taxon>
        <taxon>Metazoa</taxon>
        <taxon>Chordata</taxon>
        <taxon>Craniata</taxon>
        <taxon>Vertebrata</taxon>
        <taxon>Euteleostomi</taxon>
        <taxon>Amphibia</taxon>
        <taxon>Batrachia</taxon>
        <taxon>Anura</taxon>
        <taxon>Neobatrachia</taxon>
        <taxon>Ranoidea</taxon>
        <taxon>Pyxicephalidae</taxon>
        <taxon>Pyxicephalinae</taxon>
        <taxon>Pyxicephalus</taxon>
    </lineage>
</organism>
<feature type="transmembrane region" description="Helical" evidence="11">
    <location>
        <begin position="96"/>
        <end position="115"/>
    </location>
</feature>
<dbReference type="Pfam" id="PF00001">
    <property type="entry name" value="7tm_1"/>
    <property type="match status" value="1"/>
</dbReference>
<dbReference type="GO" id="GO:0007608">
    <property type="term" value="P:sensory perception of smell"/>
    <property type="evidence" value="ECO:0007669"/>
    <property type="project" value="UniProtKB-KW"/>
</dbReference>
<keyword evidence="6 11" id="KW-1133">Transmembrane helix</keyword>
<evidence type="ECO:0000256" key="1">
    <source>
        <dbReference type="ARBA" id="ARBA00004651"/>
    </source>
</evidence>
<protein>
    <recommendedName>
        <fullName evidence="12">G-protein coupled receptors family 1 profile domain-containing protein</fullName>
    </recommendedName>
</protein>
<keyword evidence="2" id="KW-1003">Cell membrane</keyword>
<sequence>MTNIKTICLLGFKTPQNIKLFLFFFFLLIYCVAICGNLLIITLVFYSKSLYTPMYFFLTQLSLSDILLINDTLPGMLKTVLVKERVVSLSLCISQFYFFAVSLTVESLLLTAMSYDRYLAICKPFHYSSTMTYKLCWILIDISWTLSFLVVLIHTLSMSKLQFCGRNIIDHFFCDLATILDIPSIIGRQKAFSTCSSHLTVVSIYFGTLACVYLVPSKGPSWNISKYLSLLYTAATPLMNPIIYTLRNKTFKNVLAKCFILWGN</sequence>
<dbReference type="PANTHER" id="PTHR24242:SF253">
    <property type="entry name" value="OLFACTORY RECEPTOR-RELATED"/>
    <property type="match status" value="1"/>
</dbReference>
<evidence type="ECO:0000256" key="8">
    <source>
        <dbReference type="ARBA" id="ARBA00023136"/>
    </source>
</evidence>
<keyword evidence="14" id="KW-1185">Reference proteome</keyword>
<evidence type="ECO:0000313" key="13">
    <source>
        <dbReference type="EMBL" id="DBA29768.1"/>
    </source>
</evidence>
<dbReference type="PROSITE" id="PS00237">
    <property type="entry name" value="G_PROTEIN_RECEP_F1_1"/>
    <property type="match status" value="1"/>
</dbReference>
<evidence type="ECO:0000256" key="4">
    <source>
        <dbReference type="ARBA" id="ARBA00022692"/>
    </source>
</evidence>
<dbReference type="GO" id="GO:0005886">
    <property type="term" value="C:plasma membrane"/>
    <property type="evidence" value="ECO:0007669"/>
    <property type="project" value="UniProtKB-SubCell"/>
</dbReference>
<dbReference type="InterPro" id="IPR017452">
    <property type="entry name" value="GPCR_Rhodpsn_7TM"/>
</dbReference>
<keyword evidence="3" id="KW-0716">Sensory transduction</keyword>
<evidence type="ECO:0000256" key="6">
    <source>
        <dbReference type="ARBA" id="ARBA00022989"/>
    </source>
</evidence>
<keyword evidence="7 10" id="KW-0297">G-protein coupled receptor</keyword>
<evidence type="ECO:0000259" key="12">
    <source>
        <dbReference type="PROSITE" id="PS50262"/>
    </source>
</evidence>
<dbReference type="SUPFAM" id="SSF81321">
    <property type="entry name" value="Family A G protein-coupled receptor-like"/>
    <property type="match status" value="1"/>
</dbReference>
<proteinExistence type="inferred from homology"/>
<dbReference type="GO" id="GO:0004930">
    <property type="term" value="F:G protein-coupled receptor activity"/>
    <property type="evidence" value="ECO:0007669"/>
    <property type="project" value="UniProtKB-KW"/>
</dbReference>
<feature type="transmembrane region" description="Helical" evidence="11">
    <location>
        <begin position="198"/>
        <end position="215"/>
    </location>
</feature>
<feature type="domain" description="G-protein coupled receptors family 1 profile" evidence="12">
    <location>
        <begin position="36"/>
        <end position="216"/>
    </location>
</feature>
<feature type="transmembrane region" description="Helical" evidence="11">
    <location>
        <begin position="135"/>
        <end position="156"/>
    </location>
</feature>
<evidence type="ECO:0000256" key="10">
    <source>
        <dbReference type="RuleBase" id="RU000688"/>
    </source>
</evidence>
<keyword evidence="5" id="KW-0552">Olfaction</keyword>
<dbReference type="PROSITE" id="PS50262">
    <property type="entry name" value="G_PROTEIN_RECEP_F1_2"/>
    <property type="match status" value="1"/>
</dbReference>
<evidence type="ECO:0000256" key="5">
    <source>
        <dbReference type="ARBA" id="ARBA00022725"/>
    </source>
</evidence>
<name>A0AAV3B4F6_PYXAD</name>
<dbReference type="PRINTS" id="PR00237">
    <property type="entry name" value="GPCRRHODOPSN"/>
</dbReference>
<feature type="transmembrane region" description="Helical" evidence="11">
    <location>
        <begin position="20"/>
        <end position="46"/>
    </location>
</feature>
<dbReference type="EMBL" id="DYDO01000002">
    <property type="protein sequence ID" value="DBA29768.1"/>
    <property type="molecule type" value="Genomic_DNA"/>
</dbReference>
<dbReference type="Proteomes" id="UP001181693">
    <property type="component" value="Unassembled WGS sequence"/>
</dbReference>
<dbReference type="AlphaFoldDB" id="A0AAV3B4F6"/>
<dbReference type="Gene3D" id="1.20.1070.10">
    <property type="entry name" value="Rhodopsin 7-helix transmembrane proteins"/>
    <property type="match status" value="2"/>
</dbReference>
<dbReference type="InterPro" id="IPR000276">
    <property type="entry name" value="GPCR_Rhodpsn"/>
</dbReference>
<keyword evidence="9 10" id="KW-0675">Receptor</keyword>
<evidence type="ECO:0000256" key="7">
    <source>
        <dbReference type="ARBA" id="ARBA00023040"/>
    </source>
</evidence>
<evidence type="ECO:0000256" key="11">
    <source>
        <dbReference type="SAM" id="Phobius"/>
    </source>
</evidence>
<comment type="similarity">
    <text evidence="10">Belongs to the G-protein coupled receptor 1 family.</text>
</comment>